<dbReference type="Pfam" id="PF14301">
    <property type="entry name" value="DUF4376"/>
    <property type="match status" value="1"/>
</dbReference>
<dbReference type="RefSeq" id="WP_009164005.1">
    <property type="nucleotide sequence ID" value="NZ_ADFP01000031.1"/>
</dbReference>
<dbReference type="InterPro" id="IPR025484">
    <property type="entry name" value="DUF4376"/>
</dbReference>
<sequence>MIGTKFYKNAWTDQTAEQYAAAAEWCNTHGARIEDKGDCYEVVAIPEPTLDELKSAKRTEILAARDAAVREGATWQGHPIWTDGDAQRLALSVMAAPTLAAAVGSPETVPYPTWTCKDGFVIQLDEAYATDLCLTIQTYVTAMYNTAAELLTQVDAAQSAEDVAAIVWMEGA</sequence>
<proteinExistence type="predicted"/>
<feature type="domain" description="DUF4376" evidence="1">
    <location>
        <begin position="52"/>
        <end position="165"/>
    </location>
</feature>
<evidence type="ECO:0000313" key="3">
    <source>
        <dbReference type="Proteomes" id="UP000006462"/>
    </source>
</evidence>
<reference evidence="2 3" key="1">
    <citation type="submission" date="2009-12" db="EMBL/GenBank/DDBJ databases">
        <authorList>
            <person name="Shrivastava S."/>
            <person name="Madupu R."/>
            <person name="Durkin A.S."/>
            <person name="Torralba M."/>
            <person name="Methe B."/>
            <person name="Sutton G.G."/>
            <person name="Strausberg R.L."/>
            <person name="Nelson K.E."/>
        </authorList>
    </citation>
    <scope>NUCLEOTIDE SEQUENCE [LARGE SCALE GENOMIC DNA]</scope>
    <source>
        <strain evidence="2 3">W5455</strain>
    </source>
</reference>
<dbReference type="Proteomes" id="UP000006462">
    <property type="component" value="Unassembled WGS sequence"/>
</dbReference>
<organism evidence="2 3">
    <name type="scientific">Pyramidobacter piscolens W5455</name>
    <dbReference type="NCBI Taxonomy" id="352165"/>
    <lineage>
        <taxon>Bacteria</taxon>
        <taxon>Thermotogati</taxon>
        <taxon>Synergistota</taxon>
        <taxon>Synergistia</taxon>
        <taxon>Synergistales</taxon>
        <taxon>Dethiosulfovibrionaceae</taxon>
        <taxon>Pyramidobacter</taxon>
    </lineage>
</organism>
<accession>A0ABM9ZX38</accession>
<name>A0ABM9ZX38_9BACT</name>
<dbReference type="EMBL" id="ADFP01000031">
    <property type="protein sequence ID" value="EFB91550.1"/>
    <property type="molecule type" value="Genomic_DNA"/>
</dbReference>
<evidence type="ECO:0000313" key="2">
    <source>
        <dbReference type="EMBL" id="EFB91550.1"/>
    </source>
</evidence>
<evidence type="ECO:0000259" key="1">
    <source>
        <dbReference type="Pfam" id="PF14301"/>
    </source>
</evidence>
<comment type="caution">
    <text evidence="2">The sequence shown here is derived from an EMBL/GenBank/DDBJ whole genome shotgun (WGS) entry which is preliminary data.</text>
</comment>
<protein>
    <recommendedName>
        <fullName evidence="1">DUF4376 domain-containing protein</fullName>
    </recommendedName>
</protein>
<keyword evidence="3" id="KW-1185">Reference proteome</keyword>
<gene>
    <name evidence="2" type="ORF">HMPREF7215_2811</name>
</gene>